<gene>
    <name evidence="1" type="ORF">TRAPUB_13565</name>
</gene>
<dbReference type="AlphaFoldDB" id="A0A1M2VQT5"/>
<dbReference type="EMBL" id="MNAD01000860">
    <property type="protein sequence ID" value="OJT09955.1"/>
    <property type="molecule type" value="Genomic_DNA"/>
</dbReference>
<protein>
    <recommendedName>
        <fullName evidence="3">Protein kinase domain-containing protein</fullName>
    </recommendedName>
</protein>
<dbReference type="OMA" id="WAGPENQ"/>
<feature type="non-terminal residue" evidence="1">
    <location>
        <position position="1"/>
    </location>
</feature>
<dbReference type="Gene3D" id="1.10.510.10">
    <property type="entry name" value="Transferase(Phosphotransferase) domain 1"/>
    <property type="match status" value="1"/>
</dbReference>
<dbReference type="SUPFAM" id="SSF56112">
    <property type="entry name" value="Protein kinase-like (PK-like)"/>
    <property type="match status" value="1"/>
</dbReference>
<organism evidence="1 2">
    <name type="scientific">Trametes pubescens</name>
    <name type="common">White-rot fungus</name>
    <dbReference type="NCBI Taxonomy" id="154538"/>
    <lineage>
        <taxon>Eukaryota</taxon>
        <taxon>Fungi</taxon>
        <taxon>Dikarya</taxon>
        <taxon>Basidiomycota</taxon>
        <taxon>Agaricomycotina</taxon>
        <taxon>Agaricomycetes</taxon>
        <taxon>Polyporales</taxon>
        <taxon>Polyporaceae</taxon>
        <taxon>Trametes</taxon>
    </lineage>
</organism>
<comment type="caution">
    <text evidence="1">The sequence shown here is derived from an EMBL/GenBank/DDBJ whole genome shotgun (WGS) entry which is preliminary data.</text>
</comment>
<evidence type="ECO:0008006" key="3">
    <source>
        <dbReference type="Google" id="ProtNLM"/>
    </source>
</evidence>
<name>A0A1M2VQT5_TRAPU</name>
<keyword evidence="2" id="KW-1185">Reference proteome</keyword>
<dbReference type="OrthoDB" id="2803068at2759"/>
<proteinExistence type="predicted"/>
<evidence type="ECO:0000313" key="2">
    <source>
        <dbReference type="Proteomes" id="UP000184267"/>
    </source>
</evidence>
<sequence length="302" mass="32676">FKPFRDVSCCPCLLVAIAGPNIMVGGAVYAEQIIATSFTSYISIAPLDVPGPRPMYDAAIWRAARLMRALKQATVALDEHYAAVTQALNVASARSADRLPTCYVGPHLTHVSANGTAISLDYTGRLCTGEPAKTLYTARARITSDPEQDPRETDVVVKFTKAYSLEGHRLLAVHGLAPKLWFCEWVESVDMYVVVMNHVRDAETADEDVAMSAADAAAVRTAVELLHAEGLVFGDLRGPNVLLRKDGGPLLIDFDWCGPEGTACYPLGVNMHSAIPWHPDVNTGALIKKEHDLHLLKVLTGS</sequence>
<reference evidence="1 2" key="1">
    <citation type="submission" date="2016-10" db="EMBL/GenBank/DDBJ databases">
        <title>Genome sequence of the basidiomycete white-rot fungus Trametes pubescens.</title>
        <authorList>
            <person name="Makela M.R."/>
            <person name="Granchi Z."/>
            <person name="Peng M."/>
            <person name="De Vries R.P."/>
            <person name="Grigoriev I."/>
            <person name="Riley R."/>
            <person name="Hilden K."/>
        </authorList>
    </citation>
    <scope>NUCLEOTIDE SEQUENCE [LARGE SCALE GENOMIC DNA]</scope>
    <source>
        <strain evidence="1 2">FBCC735</strain>
    </source>
</reference>
<dbReference type="InterPro" id="IPR011009">
    <property type="entry name" value="Kinase-like_dom_sf"/>
</dbReference>
<evidence type="ECO:0000313" key="1">
    <source>
        <dbReference type="EMBL" id="OJT09955.1"/>
    </source>
</evidence>
<accession>A0A1M2VQT5</accession>
<dbReference type="Proteomes" id="UP000184267">
    <property type="component" value="Unassembled WGS sequence"/>
</dbReference>